<sequence>MAGLVGRVIAAVLPGVPRDHRAESGCCVGRTGLFAGKPAPTGRAQCPNLSRSCGSGLAREEAGTG</sequence>
<accession>A0A2N1IPD2</accession>
<evidence type="ECO:0000313" key="1">
    <source>
        <dbReference type="EMBL" id="PKI20247.1"/>
    </source>
</evidence>
<proteinExistence type="predicted"/>
<dbReference type="AlphaFoldDB" id="A0A2N1IPD2"/>
<dbReference type="EMBL" id="PJCG01000033">
    <property type="protein sequence ID" value="PKI20247.1"/>
    <property type="molecule type" value="Genomic_DNA"/>
</dbReference>
<dbReference type="Proteomes" id="UP000233399">
    <property type="component" value="Unassembled WGS sequence"/>
</dbReference>
<organism evidence="1 2">
    <name type="scientific">Pseudomonas monteilii</name>
    <dbReference type="NCBI Taxonomy" id="76759"/>
    <lineage>
        <taxon>Bacteria</taxon>
        <taxon>Pseudomonadati</taxon>
        <taxon>Pseudomonadota</taxon>
        <taxon>Gammaproteobacteria</taxon>
        <taxon>Pseudomonadales</taxon>
        <taxon>Pseudomonadaceae</taxon>
        <taxon>Pseudomonas</taxon>
    </lineage>
</organism>
<comment type="caution">
    <text evidence="1">The sequence shown here is derived from an EMBL/GenBank/DDBJ whole genome shotgun (WGS) entry which is preliminary data.</text>
</comment>
<name>A0A2N1IPD2_9PSED</name>
<reference evidence="1 2" key="1">
    <citation type="submission" date="2017-12" db="EMBL/GenBank/DDBJ databases">
        <title>Isolation and characterization of an aerobic denitrifying Pseudomonas monteilii CY06 from aquaculture ponds.</title>
        <authorList>
            <person name="Ma Q."/>
            <person name="Cai Y."/>
            <person name="He Z."/>
        </authorList>
    </citation>
    <scope>NUCLEOTIDE SEQUENCE [LARGE SCALE GENOMIC DNA]</scope>
    <source>
        <strain evidence="1 2">CY06</strain>
    </source>
</reference>
<gene>
    <name evidence="1" type="ORF">CXB65_17145</name>
</gene>
<evidence type="ECO:0000313" key="2">
    <source>
        <dbReference type="Proteomes" id="UP000233399"/>
    </source>
</evidence>
<protein>
    <submittedName>
        <fullName evidence="1">Uncharacterized protein</fullName>
    </submittedName>
</protein>